<dbReference type="Gene3D" id="1.10.630.10">
    <property type="entry name" value="Cytochrome P450"/>
    <property type="match status" value="1"/>
</dbReference>
<proteinExistence type="inferred from homology"/>
<dbReference type="EMBL" id="JAKELL010000394">
    <property type="protein sequence ID" value="KAH8976985.1"/>
    <property type="molecule type" value="Genomic_DNA"/>
</dbReference>
<organism evidence="9 10">
    <name type="scientific">Lactarius akahatsu</name>
    <dbReference type="NCBI Taxonomy" id="416441"/>
    <lineage>
        <taxon>Eukaryota</taxon>
        <taxon>Fungi</taxon>
        <taxon>Dikarya</taxon>
        <taxon>Basidiomycota</taxon>
        <taxon>Agaricomycotina</taxon>
        <taxon>Agaricomycetes</taxon>
        <taxon>Russulales</taxon>
        <taxon>Russulaceae</taxon>
        <taxon>Lactarius</taxon>
    </lineage>
</organism>
<protein>
    <submittedName>
        <fullName evidence="9">Cytochrome P450</fullName>
    </submittedName>
</protein>
<keyword evidence="3 6" id="KW-0479">Metal-binding</keyword>
<keyword evidence="8" id="KW-1133">Transmembrane helix</keyword>
<evidence type="ECO:0000256" key="4">
    <source>
        <dbReference type="ARBA" id="ARBA00023002"/>
    </source>
</evidence>
<evidence type="ECO:0000256" key="5">
    <source>
        <dbReference type="ARBA" id="ARBA00023004"/>
    </source>
</evidence>
<feature type="transmembrane region" description="Helical" evidence="8">
    <location>
        <begin position="6"/>
        <end position="27"/>
    </location>
</feature>
<accession>A0AAD4L5I1</accession>
<evidence type="ECO:0000313" key="10">
    <source>
        <dbReference type="Proteomes" id="UP001201163"/>
    </source>
</evidence>
<comment type="cofactor">
    <cofactor evidence="1 6">
        <name>heme</name>
        <dbReference type="ChEBI" id="CHEBI:30413"/>
    </cofactor>
</comment>
<dbReference type="SUPFAM" id="SSF48264">
    <property type="entry name" value="Cytochrome P450"/>
    <property type="match status" value="1"/>
</dbReference>
<dbReference type="InterPro" id="IPR001128">
    <property type="entry name" value="Cyt_P450"/>
</dbReference>
<evidence type="ECO:0000256" key="2">
    <source>
        <dbReference type="ARBA" id="ARBA00010617"/>
    </source>
</evidence>
<evidence type="ECO:0000256" key="8">
    <source>
        <dbReference type="SAM" id="Phobius"/>
    </source>
</evidence>
<dbReference type="Proteomes" id="UP001201163">
    <property type="component" value="Unassembled WGS sequence"/>
</dbReference>
<dbReference type="InterPro" id="IPR017972">
    <property type="entry name" value="Cyt_P450_CS"/>
</dbReference>
<evidence type="ECO:0000256" key="7">
    <source>
        <dbReference type="RuleBase" id="RU000461"/>
    </source>
</evidence>
<dbReference type="GO" id="GO:0004497">
    <property type="term" value="F:monooxygenase activity"/>
    <property type="evidence" value="ECO:0007669"/>
    <property type="project" value="UniProtKB-KW"/>
</dbReference>
<keyword evidence="10" id="KW-1185">Reference proteome</keyword>
<keyword evidence="4 7" id="KW-0560">Oxidoreductase</keyword>
<comment type="similarity">
    <text evidence="2 7">Belongs to the cytochrome P450 family.</text>
</comment>
<keyword evidence="5 6" id="KW-0408">Iron</keyword>
<dbReference type="Pfam" id="PF00067">
    <property type="entry name" value="p450"/>
    <property type="match status" value="1"/>
</dbReference>
<evidence type="ECO:0000256" key="6">
    <source>
        <dbReference type="PIRSR" id="PIRSR602403-1"/>
    </source>
</evidence>
<dbReference type="InterPro" id="IPR002403">
    <property type="entry name" value="Cyt_P450_E_grp-IV"/>
</dbReference>
<keyword evidence="8" id="KW-0472">Membrane</keyword>
<keyword evidence="6 7" id="KW-0349">Heme</keyword>
<dbReference type="CDD" id="cd11041">
    <property type="entry name" value="CYP503A1-like"/>
    <property type="match status" value="1"/>
</dbReference>
<keyword evidence="7" id="KW-0503">Monooxygenase</keyword>
<evidence type="ECO:0000256" key="1">
    <source>
        <dbReference type="ARBA" id="ARBA00001971"/>
    </source>
</evidence>
<dbReference type="AlphaFoldDB" id="A0AAD4L5I1"/>
<feature type="binding site" description="axial binding residue" evidence="6">
    <location>
        <position position="452"/>
    </location>
    <ligand>
        <name>heme</name>
        <dbReference type="ChEBI" id="CHEBI:30413"/>
    </ligand>
    <ligandPart>
        <name>Fe</name>
        <dbReference type="ChEBI" id="CHEBI:18248"/>
    </ligandPart>
</feature>
<dbReference type="GO" id="GO:0020037">
    <property type="term" value="F:heme binding"/>
    <property type="evidence" value="ECO:0007669"/>
    <property type="project" value="InterPro"/>
</dbReference>
<dbReference type="PRINTS" id="PR00385">
    <property type="entry name" value="P450"/>
</dbReference>
<dbReference type="GO" id="GO:0005506">
    <property type="term" value="F:iron ion binding"/>
    <property type="evidence" value="ECO:0007669"/>
    <property type="project" value="InterPro"/>
</dbReference>
<dbReference type="PROSITE" id="PS00086">
    <property type="entry name" value="CYTOCHROME_P450"/>
    <property type="match status" value="1"/>
</dbReference>
<sequence>MVGEALLRTVTTFLAGIVFLVSLSIWFRNLKRNSQLRAVPTVGFSNSILSYLSFLRFNLDGFRMLKEGYEKTKPGLFKIATFRTWMVFSTSPELIEDVRKAPDNVLSRRRPAEEVLQTDYTLNYLNKRDHYQGHVILSQLTRIASTTFEDICEELVLTLDDNIPTTGKEWVEVPALEMTQRVICRVTNRVFVGAPLCRNRDYQALNLNFAINVMKFATVLRLFPDFLKPLVTRTISNLPSQFQREMEFIRPMYEERLAKMEELGDEKWDDGPNDMLMWLMNESKGVEKSLEGVARRMLGVNFAAIHTTSSTMTQVLYRLLANPEYVEPLRREVEAVVAEYGWTTDGMDKLHKIDSFVRETQRLDGLGIVVLVRMALRPFTFSNGITIPAGTYVAAPVGAIHTDEEVYTNPDEFDGFRFARLRESSEGLAGSKHQAGVTSPAHLSFGHGRHACPGRFFAATELKVILARIVTTYDLKLEEGKEIPRDLCFSSGRFPREAKMGEEDMTPCDSGRGTAWKIKST</sequence>
<gene>
    <name evidence="9" type="ORF">EDB92DRAFT_1822909</name>
</gene>
<name>A0AAD4L5I1_9AGAM</name>
<evidence type="ECO:0000256" key="3">
    <source>
        <dbReference type="ARBA" id="ARBA00022723"/>
    </source>
</evidence>
<dbReference type="InterPro" id="IPR036396">
    <property type="entry name" value="Cyt_P450_sf"/>
</dbReference>
<evidence type="ECO:0000313" key="9">
    <source>
        <dbReference type="EMBL" id="KAH8976985.1"/>
    </source>
</evidence>
<reference evidence="9" key="1">
    <citation type="submission" date="2022-01" db="EMBL/GenBank/DDBJ databases">
        <title>Comparative genomics reveals a dynamic genome evolution in the ectomycorrhizal milk-cap (Lactarius) mushrooms.</title>
        <authorList>
            <consortium name="DOE Joint Genome Institute"/>
            <person name="Lebreton A."/>
            <person name="Tang N."/>
            <person name="Kuo A."/>
            <person name="LaButti K."/>
            <person name="Drula E."/>
            <person name="Barry K."/>
            <person name="Clum A."/>
            <person name="Lipzen A."/>
            <person name="Mousain D."/>
            <person name="Ng V."/>
            <person name="Wang R."/>
            <person name="Wang X."/>
            <person name="Dai Y."/>
            <person name="Henrissat B."/>
            <person name="Grigoriev I.V."/>
            <person name="Guerin-Laguette A."/>
            <person name="Yu F."/>
            <person name="Martin F.M."/>
        </authorList>
    </citation>
    <scope>NUCLEOTIDE SEQUENCE</scope>
    <source>
        <strain evidence="9">QP</strain>
    </source>
</reference>
<dbReference type="PRINTS" id="PR00465">
    <property type="entry name" value="EP450IV"/>
</dbReference>
<dbReference type="GO" id="GO:0016705">
    <property type="term" value="F:oxidoreductase activity, acting on paired donors, with incorporation or reduction of molecular oxygen"/>
    <property type="evidence" value="ECO:0007669"/>
    <property type="project" value="InterPro"/>
</dbReference>
<comment type="caution">
    <text evidence="9">The sequence shown here is derived from an EMBL/GenBank/DDBJ whole genome shotgun (WGS) entry which is preliminary data.</text>
</comment>
<dbReference type="PANTHER" id="PTHR46206">
    <property type="entry name" value="CYTOCHROME P450"/>
    <property type="match status" value="1"/>
</dbReference>
<keyword evidence="8" id="KW-0812">Transmembrane</keyword>